<dbReference type="RefSeq" id="XP_001884183.1">
    <property type="nucleotide sequence ID" value="XM_001884148.1"/>
</dbReference>
<evidence type="ECO:0000313" key="4">
    <source>
        <dbReference type="Proteomes" id="UP000001194"/>
    </source>
</evidence>
<dbReference type="KEGG" id="lbc:LACBIDRAFT_329884"/>
<protein>
    <submittedName>
        <fullName evidence="3">Predicted protein</fullName>
    </submittedName>
</protein>
<dbReference type="InterPro" id="IPR001214">
    <property type="entry name" value="SET_dom"/>
</dbReference>
<dbReference type="EMBL" id="DS547114">
    <property type="protein sequence ID" value="EDR05218.1"/>
    <property type="molecule type" value="Genomic_DNA"/>
</dbReference>
<feature type="signal peptide" evidence="1">
    <location>
        <begin position="1"/>
        <end position="25"/>
    </location>
</feature>
<dbReference type="PROSITE" id="PS50280">
    <property type="entry name" value="SET"/>
    <property type="match status" value="1"/>
</dbReference>
<dbReference type="STRING" id="486041.B0DJJ4"/>
<dbReference type="Pfam" id="PF00856">
    <property type="entry name" value="SET"/>
    <property type="match status" value="1"/>
</dbReference>
<feature type="domain" description="SET" evidence="2">
    <location>
        <begin position="188"/>
        <end position="301"/>
    </location>
</feature>
<feature type="chain" id="PRO_5002747250" evidence="1">
    <location>
        <begin position="26"/>
        <end position="369"/>
    </location>
</feature>
<keyword evidence="4" id="KW-1185">Reference proteome</keyword>
<accession>B0DJJ4</accession>
<reference evidence="3 4" key="1">
    <citation type="journal article" date="2008" name="Nature">
        <title>The genome of Laccaria bicolor provides insights into mycorrhizal symbiosis.</title>
        <authorList>
            <person name="Martin F."/>
            <person name="Aerts A."/>
            <person name="Ahren D."/>
            <person name="Brun A."/>
            <person name="Danchin E.G.J."/>
            <person name="Duchaussoy F."/>
            <person name="Gibon J."/>
            <person name="Kohler A."/>
            <person name="Lindquist E."/>
            <person name="Pereda V."/>
            <person name="Salamov A."/>
            <person name="Shapiro H.J."/>
            <person name="Wuyts J."/>
            <person name="Blaudez D."/>
            <person name="Buee M."/>
            <person name="Brokstein P."/>
            <person name="Canbaeck B."/>
            <person name="Cohen D."/>
            <person name="Courty P.E."/>
            <person name="Coutinho P.M."/>
            <person name="Delaruelle C."/>
            <person name="Detter J.C."/>
            <person name="Deveau A."/>
            <person name="DiFazio S."/>
            <person name="Duplessis S."/>
            <person name="Fraissinet-Tachet L."/>
            <person name="Lucic E."/>
            <person name="Frey-Klett P."/>
            <person name="Fourrey C."/>
            <person name="Feussner I."/>
            <person name="Gay G."/>
            <person name="Grimwood J."/>
            <person name="Hoegger P.J."/>
            <person name="Jain P."/>
            <person name="Kilaru S."/>
            <person name="Labbe J."/>
            <person name="Lin Y.C."/>
            <person name="Legue V."/>
            <person name="Le Tacon F."/>
            <person name="Marmeisse R."/>
            <person name="Melayah D."/>
            <person name="Montanini B."/>
            <person name="Muratet M."/>
            <person name="Nehls U."/>
            <person name="Niculita-Hirzel H."/>
            <person name="Oudot-Le Secq M.P."/>
            <person name="Peter M."/>
            <person name="Quesneville H."/>
            <person name="Rajashekar B."/>
            <person name="Reich M."/>
            <person name="Rouhier N."/>
            <person name="Schmutz J."/>
            <person name="Yin T."/>
            <person name="Chalot M."/>
            <person name="Henrissat B."/>
            <person name="Kuees U."/>
            <person name="Lucas S."/>
            <person name="Van de Peer Y."/>
            <person name="Podila G.K."/>
            <person name="Polle A."/>
            <person name="Pukkila P.J."/>
            <person name="Richardson P.M."/>
            <person name="Rouze P."/>
            <person name="Sanders I.R."/>
            <person name="Stajich J.E."/>
            <person name="Tunlid A."/>
            <person name="Tuskan G."/>
            <person name="Grigoriev I.V."/>
        </authorList>
    </citation>
    <scope>NUCLEOTIDE SEQUENCE [LARGE SCALE GENOMIC DNA]</scope>
    <source>
        <strain evidence="4">S238N-H82 / ATCC MYA-4686</strain>
    </source>
</reference>
<evidence type="ECO:0000256" key="1">
    <source>
        <dbReference type="SAM" id="SignalP"/>
    </source>
</evidence>
<dbReference type="SMART" id="SM00317">
    <property type="entry name" value="SET"/>
    <property type="match status" value="1"/>
</dbReference>
<dbReference type="OrthoDB" id="3265353at2759"/>
<dbReference type="SUPFAM" id="SSF82199">
    <property type="entry name" value="SET domain"/>
    <property type="match status" value="1"/>
</dbReference>
<dbReference type="HOGENOM" id="CLU_063923_0_0_1"/>
<dbReference type="AlphaFoldDB" id="B0DJJ4"/>
<dbReference type="GeneID" id="6079770"/>
<evidence type="ECO:0000313" key="3">
    <source>
        <dbReference type="EMBL" id="EDR05218.1"/>
    </source>
</evidence>
<dbReference type="Proteomes" id="UP000001194">
    <property type="component" value="Unassembled WGS sequence"/>
</dbReference>
<keyword evidence="1" id="KW-0732">Signal</keyword>
<dbReference type="InterPro" id="IPR046341">
    <property type="entry name" value="SET_dom_sf"/>
</dbReference>
<name>B0DJJ4_LACBS</name>
<dbReference type="InParanoid" id="B0DJJ4"/>
<dbReference type="Gene3D" id="2.170.270.10">
    <property type="entry name" value="SET domain"/>
    <property type="match status" value="1"/>
</dbReference>
<gene>
    <name evidence="3" type="ORF">LACBIDRAFT_329884</name>
</gene>
<proteinExistence type="predicted"/>
<sequence length="369" mass="41442">MGGGNKSEVTSVLCILIVFCQLTHNRPSHIDTDLEETVGMEVDSGPQPHIHWGQIKTQEYELAEHLSTAHLASKEVVDVDSWLVQSIFQQYKRKKQSRSHRIRHVHPDPTFKLDLDKAKAIQVIFEEKKSMLVRCSVADAVKFGQEMATAINVVSPDLVKTHERQKTIEWCSIAYGNLICNPGWGVQLKIKTFKDDDTHGFSIRATRDLVAEEMLYPLIGLLASDSTAEHSHLSELRPHLSQVQEQAETEKPRVLIGPLRFINHACNSFNAKFIPINSTLSFVVCTTKAIKSGQEVFVNYGEKYFEDLGQCPCRDCKGESSEDVRSEDATSPLATKSELVKAAFKKRRAAKKVKATTARKEKKDVDGRV</sequence>
<evidence type="ECO:0000259" key="2">
    <source>
        <dbReference type="PROSITE" id="PS50280"/>
    </source>
</evidence>
<organism evidence="4">
    <name type="scientific">Laccaria bicolor (strain S238N-H82 / ATCC MYA-4686)</name>
    <name type="common">Bicoloured deceiver</name>
    <name type="synonym">Laccaria laccata var. bicolor</name>
    <dbReference type="NCBI Taxonomy" id="486041"/>
    <lineage>
        <taxon>Eukaryota</taxon>
        <taxon>Fungi</taxon>
        <taxon>Dikarya</taxon>
        <taxon>Basidiomycota</taxon>
        <taxon>Agaricomycotina</taxon>
        <taxon>Agaricomycetes</taxon>
        <taxon>Agaricomycetidae</taxon>
        <taxon>Agaricales</taxon>
        <taxon>Agaricineae</taxon>
        <taxon>Hydnangiaceae</taxon>
        <taxon>Laccaria</taxon>
    </lineage>
</organism>